<evidence type="ECO:0000313" key="5">
    <source>
        <dbReference type="Proteomes" id="UP000284779"/>
    </source>
</evidence>
<name>A0A413RC10_9FIRM</name>
<organism evidence="4 5">
    <name type="scientific">Eubacterium ventriosum</name>
    <dbReference type="NCBI Taxonomy" id="39496"/>
    <lineage>
        <taxon>Bacteria</taxon>
        <taxon>Bacillati</taxon>
        <taxon>Bacillota</taxon>
        <taxon>Clostridia</taxon>
        <taxon>Eubacteriales</taxon>
        <taxon>Eubacteriaceae</taxon>
        <taxon>Eubacterium</taxon>
    </lineage>
</organism>
<reference evidence="4 5" key="1">
    <citation type="submission" date="2018-08" db="EMBL/GenBank/DDBJ databases">
        <title>A genome reference for cultivated species of the human gut microbiota.</title>
        <authorList>
            <person name="Zou Y."/>
            <person name="Xue W."/>
            <person name="Luo G."/>
        </authorList>
    </citation>
    <scope>NUCLEOTIDE SEQUENCE [LARGE SCALE GENOMIC DNA]</scope>
    <source>
        <strain evidence="4 5">AM44-11BH</strain>
    </source>
</reference>
<proteinExistence type="predicted"/>
<feature type="transmembrane region" description="Helical" evidence="3">
    <location>
        <begin position="310"/>
        <end position="330"/>
    </location>
</feature>
<feature type="coiled-coil region" evidence="1">
    <location>
        <begin position="190"/>
        <end position="224"/>
    </location>
</feature>
<feature type="compositionally biased region" description="Basic and acidic residues" evidence="2">
    <location>
        <begin position="147"/>
        <end position="171"/>
    </location>
</feature>
<accession>A0A413RC10</accession>
<feature type="transmembrane region" description="Helical" evidence="3">
    <location>
        <begin position="6"/>
        <end position="35"/>
    </location>
</feature>
<dbReference type="InterPro" id="IPR021338">
    <property type="entry name" value="DUF2953"/>
</dbReference>
<dbReference type="AlphaFoldDB" id="A0A413RC10"/>
<keyword evidence="3" id="KW-0812">Transmembrane</keyword>
<evidence type="ECO:0000256" key="1">
    <source>
        <dbReference type="SAM" id="Coils"/>
    </source>
</evidence>
<keyword evidence="3" id="KW-1133">Transmembrane helix</keyword>
<evidence type="ECO:0000313" key="4">
    <source>
        <dbReference type="EMBL" id="RHA20136.1"/>
    </source>
</evidence>
<comment type="caution">
    <text evidence="4">The sequence shown here is derived from an EMBL/GenBank/DDBJ whole genome shotgun (WGS) entry which is preliminary data.</text>
</comment>
<keyword evidence="1" id="KW-0175">Coiled coil</keyword>
<sequence length="342" mass="39964">MVHILLLILKIIGIIVLSILGLALLILFFPIVYVGKVNGNIEEKKITGNIRAGWLFHLLHCRLWIENTEIHYNIRLLGIKIKSSETKEKKKKEKRKNQSEEQSPKNEEEKSQDELKEDSVKKTDIKQIGTSENEKEQEIQNSNLEETDVKNQNKDNIKSEDSKKTTETNNRKKEKKSFITRMQISFKKLKQRIKKIVENIKDKIHNIKENAKNKKNSIDEIINQIKTVKQFITSKTTKEAYAYGKKMVLKLLKHLAPNRIKGNLYMGFEESYLTGEALGALGMIYGIFNINPKRFKVYPDFENKVFKGDIIFKGHIYLGVVIIYCLKFYFNENIKRIIKKFI</sequence>
<dbReference type="Pfam" id="PF11167">
    <property type="entry name" value="DUF2953"/>
    <property type="match status" value="1"/>
</dbReference>
<gene>
    <name evidence="4" type="ORF">DW944_03085</name>
</gene>
<feature type="region of interest" description="Disordered" evidence="2">
    <location>
        <begin position="87"/>
        <end position="177"/>
    </location>
</feature>
<feature type="compositionally biased region" description="Basic and acidic residues" evidence="2">
    <location>
        <begin position="96"/>
        <end position="125"/>
    </location>
</feature>
<evidence type="ECO:0000256" key="2">
    <source>
        <dbReference type="SAM" id="MobiDB-lite"/>
    </source>
</evidence>
<keyword evidence="5" id="KW-1185">Reference proteome</keyword>
<dbReference type="Proteomes" id="UP000284779">
    <property type="component" value="Unassembled WGS sequence"/>
</dbReference>
<protein>
    <submittedName>
        <fullName evidence="4">DUF2953 domain-containing protein</fullName>
    </submittedName>
</protein>
<dbReference type="EMBL" id="QSFD01000002">
    <property type="protein sequence ID" value="RHA20136.1"/>
    <property type="molecule type" value="Genomic_DNA"/>
</dbReference>
<keyword evidence="3" id="KW-0472">Membrane</keyword>
<evidence type="ECO:0000256" key="3">
    <source>
        <dbReference type="SAM" id="Phobius"/>
    </source>
</evidence>